<evidence type="ECO:0000256" key="5">
    <source>
        <dbReference type="ARBA" id="ARBA00023136"/>
    </source>
</evidence>
<keyword evidence="4 6" id="KW-1133">Transmembrane helix</keyword>
<keyword evidence="3 6" id="KW-0812">Transmembrane</keyword>
<dbReference type="PANTHER" id="PTHR43478:SF1">
    <property type="entry name" value="NA+_H+ ANTIPORTER NHAC-LIKE C-TERMINAL DOMAIN-CONTAINING PROTEIN"/>
    <property type="match status" value="1"/>
</dbReference>
<feature type="transmembrane region" description="Helical" evidence="6">
    <location>
        <begin position="174"/>
        <end position="199"/>
    </location>
</feature>
<keyword evidence="9" id="KW-1185">Reference proteome</keyword>
<feature type="transmembrane region" description="Helical" evidence="6">
    <location>
        <begin position="387"/>
        <end position="407"/>
    </location>
</feature>
<evidence type="ECO:0000256" key="1">
    <source>
        <dbReference type="ARBA" id="ARBA00004651"/>
    </source>
</evidence>
<evidence type="ECO:0000256" key="4">
    <source>
        <dbReference type="ARBA" id="ARBA00022989"/>
    </source>
</evidence>
<sequence length="520" mass="55220">MELINYSSSIWSVVPALLAIILAIATRRVLLSLSAGIITGALMLNDASVLPTLTYLKDNIVSLVYVDSDSNMNILFLLNIDGEINSNMNIVLFLILLGILTALLTVSGSNRAFAEWAQARIKDRRGAKLLAASLVFITFIDDYFHSLAVGAIARPVTDRFKVSRPKLAYILDSTAAPMCVMMPVSSWGAYIITLVAGLLTTYSITEYTPMGAFVAMSSMNFYAIFALLMVFFVAYFSFDIGSMARHEKAAMERSEQVESEESGIKGQVRNLVLPILVLIIATVSMMMYTGGLALAEANTAFSVLGAFENTNVGVSLVVGGSSAVIISTVLIALGRQVSLAEYGRALYLGVKSMMGAIAILFFAWTINKIVGDMQTGKYLSSLVSGNIPVQFLPVILFILGTAMAFSTGTSWGTFGIMLPIAAAMATNAAPELMLACLSAVMAGAVCGDHCSPVSDTTILSSTGAKCNHMDHVTTQLPYALTVAAATCVGYIVVGFTESGAAGFVATAVSLALLIFIVKKR</sequence>
<dbReference type="PANTHER" id="PTHR43478">
    <property type="entry name" value="NA+/H+ ANTIPORTER-RELATED"/>
    <property type="match status" value="1"/>
</dbReference>
<evidence type="ECO:0000256" key="3">
    <source>
        <dbReference type="ARBA" id="ARBA00022692"/>
    </source>
</evidence>
<feature type="transmembrane region" description="Helical" evidence="6">
    <location>
        <begin position="345"/>
        <end position="367"/>
    </location>
</feature>
<evidence type="ECO:0000313" key="8">
    <source>
        <dbReference type="EMBL" id="OOF58170.1"/>
    </source>
</evidence>
<dbReference type="RefSeq" id="WP_077424235.1">
    <property type="nucleotide sequence ID" value="NZ_MLHQ01000020.1"/>
</dbReference>
<protein>
    <submittedName>
        <fullName evidence="8">Na+/H+ antiporter</fullName>
    </submittedName>
</protein>
<feature type="transmembrane region" description="Helical" evidence="6">
    <location>
        <begin position="271"/>
        <end position="294"/>
    </location>
</feature>
<evidence type="ECO:0000256" key="2">
    <source>
        <dbReference type="ARBA" id="ARBA00022475"/>
    </source>
</evidence>
<evidence type="ECO:0000259" key="7">
    <source>
        <dbReference type="Pfam" id="PF03553"/>
    </source>
</evidence>
<dbReference type="STRING" id="1907939.BKL49_07750"/>
<reference evidence="8 9" key="1">
    <citation type="submission" date="2016-10" db="EMBL/GenBank/DDBJ databases">
        <title>Rodentibacter gen. nov. and new species.</title>
        <authorList>
            <person name="Christensen H."/>
        </authorList>
    </citation>
    <scope>NUCLEOTIDE SEQUENCE [LARGE SCALE GENOMIC DNA]</scope>
    <source>
        <strain evidence="8 9">Ac151</strain>
    </source>
</reference>
<dbReference type="InterPro" id="IPR018461">
    <property type="entry name" value="Na/H_Antiport_NhaC-like_C"/>
</dbReference>
<dbReference type="GO" id="GO:0005886">
    <property type="term" value="C:plasma membrane"/>
    <property type="evidence" value="ECO:0007669"/>
    <property type="project" value="UniProtKB-SubCell"/>
</dbReference>
<feature type="transmembrane region" description="Helical" evidence="6">
    <location>
        <begin position="6"/>
        <end position="25"/>
    </location>
</feature>
<comment type="caution">
    <text evidence="8">The sequence shown here is derived from an EMBL/GenBank/DDBJ whole genome shotgun (WGS) entry which is preliminary data.</text>
</comment>
<evidence type="ECO:0000313" key="9">
    <source>
        <dbReference type="Proteomes" id="UP000188602"/>
    </source>
</evidence>
<feature type="transmembrane region" description="Helical" evidence="6">
    <location>
        <begin position="499"/>
        <end position="517"/>
    </location>
</feature>
<comment type="subcellular location">
    <subcellularLocation>
        <location evidence="1">Cell membrane</location>
        <topology evidence="1">Multi-pass membrane protein</topology>
    </subcellularLocation>
</comment>
<proteinExistence type="predicted"/>
<keyword evidence="2" id="KW-1003">Cell membrane</keyword>
<name>A0A1V3JMY5_9PAST</name>
<feature type="transmembrane region" description="Helical" evidence="6">
    <location>
        <begin position="219"/>
        <end position="238"/>
    </location>
</feature>
<dbReference type="Proteomes" id="UP000188602">
    <property type="component" value="Unassembled WGS sequence"/>
</dbReference>
<dbReference type="EMBL" id="MLHQ01000020">
    <property type="protein sequence ID" value="OOF58170.1"/>
    <property type="molecule type" value="Genomic_DNA"/>
</dbReference>
<dbReference type="AlphaFoldDB" id="A0A1V3JMY5"/>
<evidence type="ECO:0000256" key="6">
    <source>
        <dbReference type="SAM" id="Phobius"/>
    </source>
</evidence>
<feature type="domain" description="Na+/H+ antiporter NhaC-like C-terminal" evidence="7">
    <location>
        <begin position="178"/>
        <end position="495"/>
    </location>
</feature>
<accession>A0A1V3JMY5</accession>
<dbReference type="Pfam" id="PF03553">
    <property type="entry name" value="Na_H_antiporter"/>
    <property type="match status" value="1"/>
</dbReference>
<keyword evidence="5 6" id="KW-0472">Membrane</keyword>
<dbReference type="OrthoDB" id="9762978at2"/>
<gene>
    <name evidence="8" type="ORF">BKL49_07750</name>
</gene>
<feature type="transmembrane region" description="Helical" evidence="6">
    <location>
        <begin position="476"/>
        <end position="493"/>
    </location>
</feature>
<feature type="transmembrane region" description="Helical" evidence="6">
    <location>
        <begin position="314"/>
        <end position="333"/>
    </location>
</feature>
<organism evidence="8 9">
    <name type="scientific">Rodentibacter myodis</name>
    <dbReference type="NCBI Taxonomy" id="1907939"/>
    <lineage>
        <taxon>Bacteria</taxon>
        <taxon>Pseudomonadati</taxon>
        <taxon>Pseudomonadota</taxon>
        <taxon>Gammaproteobacteria</taxon>
        <taxon>Pasteurellales</taxon>
        <taxon>Pasteurellaceae</taxon>
        <taxon>Rodentibacter</taxon>
    </lineage>
</organism>
<feature type="transmembrane region" description="Helical" evidence="6">
    <location>
        <begin position="90"/>
        <end position="109"/>
    </location>
</feature>